<keyword evidence="14 21" id="KW-0067">ATP-binding</keyword>
<evidence type="ECO:0000256" key="12">
    <source>
        <dbReference type="ARBA" id="ARBA00022741"/>
    </source>
</evidence>
<dbReference type="InterPro" id="IPR017441">
    <property type="entry name" value="Protein_kinase_ATP_BS"/>
</dbReference>
<dbReference type="GO" id="GO:0004674">
    <property type="term" value="F:protein serine/threonine kinase activity"/>
    <property type="evidence" value="ECO:0007669"/>
    <property type="project" value="UniProtKB-KW"/>
</dbReference>
<sequence>MATNSSKKKHNEDANATPSWGVSLEDEDDEDEDPEYLGAPMYESEMAPLGYKETARQHPRVIHVTPEKHVLTSSVNNSNNSDQKSPSPAKVPNATTETVAEKLAPAYATVTDTTHAIASKIQIPTEMEKAAPTSAPAAVAAHNHPFTSKQIWDKRVLVKEYIMQKLEPGEDERALSQVISEAISPRKTPGDASVVEKVKEAVTSLLRKDGSPQRAVYHSAQNSSSHIPISNNAHEDREVNKFMYQGFNGANLNLNGIAKIHRSGLLELTNISFHQIGRAFFPFPLKFSKSSSTNSQPFSFSTNFVFAIVPQLPNLGGHGIAFTISPSVEFTGAWATQYLGLFNSTGNGLPSNHVFAVELDTIMTPEFSDINNNHIGIDVNGLVSNVSAPLAYFSDKKREKKSLELISGNPMQVWIDYDDVEKLLNVTIAPVTSMKPERPLLSVTIDLSLVLLDSMYVGFSSSTGSMASYHYVLGWSFNRSGPSQSLDVSKLPPLPHKRESSKKLHLRIMIPSITASVVLIVISGAVYRRKRHGELREDWEQEYGPQRFSYKDLHRATKGFKDKELLGFGGFGRVYRGVLPSSNAQVAIKKVSHDSQQGIKEFVAEIVSMGRLRHRNLVQLLGYCRRKGELLLVYDYLPNGSLDKFLFHNDTPNLNWVRRYQILRGVASALLYLHEEWEQVVLHRDVKASNVMLDADLNGRLGDFGLAKLYDHGSIPQTTCVVGTVGYLAPEVSRTGRVTTSSDVFAFGTLMFEVACGRRPIEPERPPHEVILLDWILESWKRGAILQTSDPKLEGKYMAEEMELVLKLGLLCTHPIPAARPVMRQVMQYLDRNANLPDIALDGPGIGSVTISHEAARDCNLSFPASNDYSVLSITDSILSCGR</sequence>
<comment type="similarity">
    <text evidence="3">In the N-terminal section; belongs to the leguminous lectin family.</text>
</comment>
<comment type="catalytic activity">
    <reaction evidence="20">
        <text>L-seryl-[protein] + ATP = O-phospho-L-seryl-[protein] + ADP + H(+)</text>
        <dbReference type="Rhea" id="RHEA:17989"/>
        <dbReference type="Rhea" id="RHEA-COMP:9863"/>
        <dbReference type="Rhea" id="RHEA-COMP:11604"/>
        <dbReference type="ChEBI" id="CHEBI:15378"/>
        <dbReference type="ChEBI" id="CHEBI:29999"/>
        <dbReference type="ChEBI" id="CHEBI:30616"/>
        <dbReference type="ChEBI" id="CHEBI:83421"/>
        <dbReference type="ChEBI" id="CHEBI:456216"/>
        <dbReference type="EC" id="2.7.11.1"/>
    </reaction>
</comment>
<evidence type="ECO:0000256" key="3">
    <source>
        <dbReference type="ARBA" id="ARBA00008536"/>
    </source>
</evidence>
<evidence type="ECO:0000256" key="11">
    <source>
        <dbReference type="ARBA" id="ARBA00022734"/>
    </source>
</evidence>
<comment type="catalytic activity">
    <reaction evidence="19">
        <text>L-threonyl-[protein] + ATP = O-phospho-L-threonyl-[protein] + ADP + H(+)</text>
        <dbReference type="Rhea" id="RHEA:46608"/>
        <dbReference type="Rhea" id="RHEA-COMP:11060"/>
        <dbReference type="Rhea" id="RHEA-COMP:11605"/>
        <dbReference type="ChEBI" id="CHEBI:15378"/>
        <dbReference type="ChEBI" id="CHEBI:30013"/>
        <dbReference type="ChEBI" id="CHEBI:30616"/>
        <dbReference type="ChEBI" id="CHEBI:61977"/>
        <dbReference type="ChEBI" id="CHEBI:456216"/>
        <dbReference type="EC" id="2.7.11.1"/>
    </reaction>
</comment>
<dbReference type="SUPFAM" id="SSF49899">
    <property type="entry name" value="Concanavalin A-like lectins/glucanases"/>
    <property type="match status" value="1"/>
</dbReference>
<keyword evidence="10" id="KW-0732">Signal</keyword>
<dbReference type="FunFam" id="3.30.200.20:FF:000112">
    <property type="entry name" value="Lectin-domain containing receptor kinase A4.3"/>
    <property type="match status" value="1"/>
</dbReference>
<dbReference type="AlphaFoldDB" id="A0A6A6KRZ5"/>
<keyword evidence="16" id="KW-0472">Membrane</keyword>
<keyword evidence="9" id="KW-0812">Transmembrane</keyword>
<dbReference type="SMART" id="SM00220">
    <property type="entry name" value="S_TKc"/>
    <property type="match status" value="1"/>
</dbReference>
<keyword evidence="7" id="KW-0723">Serine/threonine-protein kinase</keyword>
<dbReference type="PANTHER" id="PTHR27007">
    <property type="match status" value="1"/>
</dbReference>
<evidence type="ECO:0000256" key="7">
    <source>
        <dbReference type="ARBA" id="ARBA00022527"/>
    </source>
</evidence>
<evidence type="ECO:0000256" key="14">
    <source>
        <dbReference type="ARBA" id="ARBA00022840"/>
    </source>
</evidence>
<dbReference type="InterPro" id="IPR008271">
    <property type="entry name" value="Ser/Thr_kinase_AS"/>
</dbReference>
<dbReference type="EC" id="2.7.11.1" evidence="5"/>
<keyword evidence="17" id="KW-0675">Receptor</keyword>
<dbReference type="SUPFAM" id="SSF56112">
    <property type="entry name" value="Protein kinase-like (PK-like)"/>
    <property type="match status" value="1"/>
</dbReference>
<evidence type="ECO:0000256" key="21">
    <source>
        <dbReference type="PROSITE-ProRule" id="PRU10141"/>
    </source>
</evidence>
<dbReference type="Pfam" id="PF00069">
    <property type="entry name" value="Pkinase"/>
    <property type="match status" value="1"/>
</dbReference>
<dbReference type="InterPro" id="IPR001220">
    <property type="entry name" value="Legume_lectin_dom"/>
</dbReference>
<evidence type="ECO:0000256" key="8">
    <source>
        <dbReference type="ARBA" id="ARBA00022679"/>
    </source>
</evidence>
<evidence type="ECO:0000256" key="15">
    <source>
        <dbReference type="ARBA" id="ARBA00022989"/>
    </source>
</evidence>
<feature type="binding site" evidence="21">
    <location>
        <position position="590"/>
    </location>
    <ligand>
        <name>ATP</name>
        <dbReference type="ChEBI" id="CHEBI:30616"/>
    </ligand>
</feature>
<reference evidence="24 25" key="1">
    <citation type="journal article" date="2020" name="Mol. Plant">
        <title>The Chromosome-Based Rubber Tree Genome Provides New Insights into Spurge Genome Evolution and Rubber Biosynthesis.</title>
        <authorList>
            <person name="Liu J."/>
            <person name="Shi C."/>
            <person name="Shi C.C."/>
            <person name="Li W."/>
            <person name="Zhang Q.J."/>
            <person name="Zhang Y."/>
            <person name="Li K."/>
            <person name="Lu H.F."/>
            <person name="Shi C."/>
            <person name="Zhu S.T."/>
            <person name="Xiao Z.Y."/>
            <person name="Nan H."/>
            <person name="Yue Y."/>
            <person name="Zhu X.G."/>
            <person name="Wu Y."/>
            <person name="Hong X.N."/>
            <person name="Fan G.Y."/>
            <person name="Tong Y."/>
            <person name="Zhang D."/>
            <person name="Mao C.L."/>
            <person name="Liu Y.L."/>
            <person name="Hao S.J."/>
            <person name="Liu W.Q."/>
            <person name="Lv M.Q."/>
            <person name="Zhang H.B."/>
            <person name="Liu Y."/>
            <person name="Hu-Tang G.R."/>
            <person name="Wang J.P."/>
            <person name="Wang J.H."/>
            <person name="Sun Y.H."/>
            <person name="Ni S.B."/>
            <person name="Chen W.B."/>
            <person name="Zhang X.C."/>
            <person name="Jiao Y.N."/>
            <person name="Eichler E.E."/>
            <person name="Li G.H."/>
            <person name="Liu X."/>
            <person name="Gao L.Z."/>
        </authorList>
    </citation>
    <scope>NUCLEOTIDE SEQUENCE [LARGE SCALE GENOMIC DNA]</scope>
    <source>
        <strain evidence="25">cv. GT1</strain>
        <tissue evidence="24">Leaf</tissue>
    </source>
</reference>
<dbReference type="EMBL" id="JAAGAX010000015">
    <property type="protein sequence ID" value="KAF2291731.1"/>
    <property type="molecule type" value="Genomic_DNA"/>
</dbReference>
<evidence type="ECO:0000256" key="5">
    <source>
        <dbReference type="ARBA" id="ARBA00012513"/>
    </source>
</evidence>
<evidence type="ECO:0000256" key="9">
    <source>
        <dbReference type="ARBA" id="ARBA00022692"/>
    </source>
</evidence>
<name>A0A6A6KRZ5_HEVBR</name>
<keyword evidence="12 21" id="KW-0547">Nucleotide-binding</keyword>
<evidence type="ECO:0000313" key="24">
    <source>
        <dbReference type="EMBL" id="KAF2291731.1"/>
    </source>
</evidence>
<dbReference type="PROSITE" id="PS00107">
    <property type="entry name" value="PROTEIN_KINASE_ATP"/>
    <property type="match status" value="1"/>
</dbReference>
<dbReference type="InterPro" id="IPR011009">
    <property type="entry name" value="Kinase-like_dom_sf"/>
</dbReference>
<evidence type="ECO:0000256" key="1">
    <source>
        <dbReference type="ARBA" id="ARBA00004251"/>
    </source>
</evidence>
<evidence type="ECO:0000256" key="4">
    <source>
        <dbReference type="ARBA" id="ARBA00010217"/>
    </source>
</evidence>
<evidence type="ECO:0000256" key="2">
    <source>
        <dbReference type="ARBA" id="ARBA00007606"/>
    </source>
</evidence>
<dbReference type="GO" id="GO:0030246">
    <property type="term" value="F:carbohydrate binding"/>
    <property type="evidence" value="ECO:0007669"/>
    <property type="project" value="UniProtKB-KW"/>
</dbReference>
<dbReference type="FunFam" id="2.60.120.200:FF:000096">
    <property type="entry name" value="L-type lectin-domain containing receptor kinase V.9"/>
    <property type="match status" value="1"/>
</dbReference>
<keyword evidence="13" id="KW-0418">Kinase</keyword>
<comment type="caution">
    <text evidence="24">The sequence shown here is derived from an EMBL/GenBank/DDBJ whole genome shotgun (WGS) entry which is preliminary data.</text>
</comment>
<dbReference type="InterPro" id="IPR000719">
    <property type="entry name" value="Prot_kinase_dom"/>
</dbReference>
<evidence type="ECO:0000256" key="10">
    <source>
        <dbReference type="ARBA" id="ARBA00022729"/>
    </source>
</evidence>
<evidence type="ECO:0000259" key="23">
    <source>
        <dbReference type="PROSITE" id="PS50011"/>
    </source>
</evidence>
<dbReference type="GO" id="GO:0005886">
    <property type="term" value="C:plasma membrane"/>
    <property type="evidence" value="ECO:0007669"/>
    <property type="project" value="UniProtKB-SubCell"/>
</dbReference>
<comment type="similarity">
    <text evidence="2">Belongs to the leguminous lectin family.</text>
</comment>
<gene>
    <name evidence="24" type="ORF">GH714_035365</name>
</gene>
<dbReference type="InterPro" id="IPR013320">
    <property type="entry name" value="ConA-like_dom_sf"/>
</dbReference>
<evidence type="ECO:0000256" key="19">
    <source>
        <dbReference type="ARBA" id="ARBA00047899"/>
    </source>
</evidence>
<evidence type="ECO:0000256" key="6">
    <source>
        <dbReference type="ARBA" id="ARBA00022475"/>
    </source>
</evidence>
<dbReference type="PROSITE" id="PS00108">
    <property type="entry name" value="PROTEIN_KINASE_ST"/>
    <property type="match status" value="1"/>
</dbReference>
<dbReference type="FunFam" id="1.10.510.10:FF:000108">
    <property type="entry name" value="L-type lectin-domain containing receptor kinase S.4"/>
    <property type="match status" value="1"/>
</dbReference>
<keyword evidence="25" id="KW-1185">Reference proteome</keyword>
<dbReference type="Proteomes" id="UP000467840">
    <property type="component" value="Chromosome 2"/>
</dbReference>
<proteinExistence type="inferred from homology"/>
<dbReference type="InterPro" id="IPR050528">
    <property type="entry name" value="L-type_Lectin-RKs"/>
</dbReference>
<keyword evidence="11" id="KW-0430">Lectin</keyword>
<comment type="similarity">
    <text evidence="4">In the C-terminal section; belongs to the protein kinase superfamily. Ser/Thr protein kinase family.</text>
</comment>
<keyword evidence="15" id="KW-1133">Transmembrane helix</keyword>
<dbReference type="Pfam" id="PF00139">
    <property type="entry name" value="Lectin_legB"/>
    <property type="match status" value="1"/>
</dbReference>
<evidence type="ECO:0000256" key="22">
    <source>
        <dbReference type="SAM" id="MobiDB-lite"/>
    </source>
</evidence>
<evidence type="ECO:0000256" key="13">
    <source>
        <dbReference type="ARBA" id="ARBA00022777"/>
    </source>
</evidence>
<evidence type="ECO:0000256" key="18">
    <source>
        <dbReference type="ARBA" id="ARBA00023180"/>
    </source>
</evidence>
<dbReference type="Gene3D" id="1.10.510.10">
    <property type="entry name" value="Transferase(Phosphotransferase) domain 1"/>
    <property type="match status" value="1"/>
</dbReference>
<evidence type="ECO:0000256" key="20">
    <source>
        <dbReference type="ARBA" id="ARBA00048679"/>
    </source>
</evidence>
<dbReference type="Gene3D" id="2.60.120.200">
    <property type="match status" value="1"/>
</dbReference>
<evidence type="ECO:0000313" key="25">
    <source>
        <dbReference type="Proteomes" id="UP000467840"/>
    </source>
</evidence>
<dbReference type="Pfam" id="PF23399">
    <property type="entry name" value="LTI65_PGEED"/>
    <property type="match status" value="1"/>
</dbReference>
<feature type="region of interest" description="Disordered" evidence="22">
    <location>
        <begin position="70"/>
        <end position="95"/>
    </location>
</feature>
<organism evidence="24 25">
    <name type="scientific">Hevea brasiliensis</name>
    <name type="common">Para rubber tree</name>
    <name type="synonym">Siphonia brasiliensis</name>
    <dbReference type="NCBI Taxonomy" id="3981"/>
    <lineage>
        <taxon>Eukaryota</taxon>
        <taxon>Viridiplantae</taxon>
        <taxon>Streptophyta</taxon>
        <taxon>Embryophyta</taxon>
        <taxon>Tracheophyta</taxon>
        <taxon>Spermatophyta</taxon>
        <taxon>Magnoliopsida</taxon>
        <taxon>eudicotyledons</taxon>
        <taxon>Gunneridae</taxon>
        <taxon>Pentapetalae</taxon>
        <taxon>rosids</taxon>
        <taxon>fabids</taxon>
        <taxon>Malpighiales</taxon>
        <taxon>Euphorbiaceae</taxon>
        <taxon>Crotonoideae</taxon>
        <taxon>Micrandreae</taxon>
        <taxon>Hevea</taxon>
    </lineage>
</organism>
<feature type="compositionally biased region" description="Acidic residues" evidence="22">
    <location>
        <begin position="24"/>
        <end position="35"/>
    </location>
</feature>
<feature type="region of interest" description="Disordered" evidence="22">
    <location>
        <begin position="1"/>
        <end position="39"/>
    </location>
</feature>
<evidence type="ECO:0000256" key="16">
    <source>
        <dbReference type="ARBA" id="ARBA00023136"/>
    </source>
</evidence>
<dbReference type="PROSITE" id="PS50011">
    <property type="entry name" value="PROTEIN_KINASE_DOM"/>
    <property type="match status" value="1"/>
</dbReference>
<dbReference type="InterPro" id="IPR057059">
    <property type="entry name" value="LTI65/LTI78_PGEED"/>
</dbReference>
<keyword evidence="8" id="KW-0808">Transferase</keyword>
<evidence type="ECO:0000256" key="17">
    <source>
        <dbReference type="ARBA" id="ARBA00023170"/>
    </source>
</evidence>
<dbReference type="CDD" id="cd06899">
    <property type="entry name" value="lectin_legume_LecRK_Arcelin_ConA"/>
    <property type="match status" value="1"/>
</dbReference>
<accession>A0A6A6KRZ5</accession>
<dbReference type="Gene3D" id="3.30.200.20">
    <property type="entry name" value="Phosphorylase Kinase, domain 1"/>
    <property type="match status" value="1"/>
</dbReference>
<feature type="domain" description="Protein kinase" evidence="23">
    <location>
        <begin position="560"/>
        <end position="836"/>
    </location>
</feature>
<keyword evidence="18" id="KW-0325">Glycoprotein</keyword>
<comment type="subcellular location">
    <subcellularLocation>
        <location evidence="1">Cell membrane</location>
        <topology evidence="1">Single-pass type I membrane protein</topology>
    </subcellularLocation>
</comment>
<protein>
    <recommendedName>
        <fullName evidence="5">non-specific serine/threonine protein kinase</fullName>
        <ecNumber evidence="5">2.7.11.1</ecNumber>
    </recommendedName>
</protein>
<dbReference type="GO" id="GO:0005524">
    <property type="term" value="F:ATP binding"/>
    <property type="evidence" value="ECO:0007669"/>
    <property type="project" value="UniProtKB-UniRule"/>
</dbReference>
<keyword evidence="6" id="KW-1003">Cell membrane</keyword>